<proteinExistence type="inferred from homology"/>
<dbReference type="SUPFAM" id="SSF46561">
    <property type="entry name" value="Ribosomal protein L29 (L29p)"/>
    <property type="match status" value="1"/>
</dbReference>
<evidence type="ECO:0000256" key="6">
    <source>
        <dbReference type="SAM" id="Coils"/>
    </source>
</evidence>
<keyword evidence="3 5" id="KW-0687">Ribonucleoprotein</keyword>
<comment type="caution">
    <text evidence="7">The sequence shown here is derived from an EMBL/GenBank/DDBJ whole genome shotgun (WGS) entry which is preliminary data.</text>
</comment>
<dbReference type="HAMAP" id="MF_00374">
    <property type="entry name" value="Ribosomal_uL29"/>
    <property type="match status" value="1"/>
</dbReference>
<feature type="coiled-coil region" evidence="6">
    <location>
        <begin position="3"/>
        <end position="34"/>
    </location>
</feature>
<dbReference type="GO" id="GO:0005840">
    <property type="term" value="C:ribosome"/>
    <property type="evidence" value="ECO:0007669"/>
    <property type="project" value="UniProtKB-KW"/>
</dbReference>
<organism evidence="7 8">
    <name type="scientific">Candidatus Shapirobacteria bacterium CG07_land_8_20_14_0_80_39_12</name>
    <dbReference type="NCBI Taxonomy" id="1974480"/>
    <lineage>
        <taxon>Bacteria</taxon>
        <taxon>Candidatus Shapironibacteriota</taxon>
    </lineage>
</organism>
<dbReference type="GO" id="GO:0006412">
    <property type="term" value="P:translation"/>
    <property type="evidence" value="ECO:0007669"/>
    <property type="project" value="UniProtKB-UniRule"/>
</dbReference>
<sequence>MKRKEIKENHQKSQEELKQQAKKIAEELVKLRMEKQVGKLKNVRLLKQKKNQLAVIKTILREKELAL</sequence>
<dbReference type="Pfam" id="PF00831">
    <property type="entry name" value="Ribosomal_L29"/>
    <property type="match status" value="1"/>
</dbReference>
<dbReference type="NCBIfam" id="TIGR00012">
    <property type="entry name" value="L29"/>
    <property type="match status" value="1"/>
</dbReference>
<gene>
    <name evidence="5 7" type="primary">rpmC</name>
    <name evidence="7" type="ORF">COT04_01815</name>
</gene>
<dbReference type="Proteomes" id="UP000229559">
    <property type="component" value="Unassembled WGS sequence"/>
</dbReference>
<accession>A0A2M6YPR3</accession>
<name>A0A2M6YPR3_9BACT</name>
<protein>
    <recommendedName>
        <fullName evidence="4 5">Large ribosomal subunit protein uL29</fullName>
    </recommendedName>
</protein>
<dbReference type="AlphaFoldDB" id="A0A2M6YPR3"/>
<comment type="similarity">
    <text evidence="1 5">Belongs to the universal ribosomal protein uL29 family.</text>
</comment>
<keyword evidence="6" id="KW-0175">Coiled coil</keyword>
<dbReference type="GO" id="GO:0003735">
    <property type="term" value="F:structural constituent of ribosome"/>
    <property type="evidence" value="ECO:0007669"/>
    <property type="project" value="InterPro"/>
</dbReference>
<reference evidence="8" key="1">
    <citation type="submission" date="2017-09" db="EMBL/GenBank/DDBJ databases">
        <title>Depth-based differentiation of microbial function through sediment-hosted aquifers and enrichment of novel symbionts in the deep terrestrial subsurface.</title>
        <authorList>
            <person name="Probst A.J."/>
            <person name="Ladd B."/>
            <person name="Jarett J.K."/>
            <person name="Geller-Mcgrath D.E."/>
            <person name="Sieber C.M.K."/>
            <person name="Emerson J.B."/>
            <person name="Anantharaman K."/>
            <person name="Thomas B.C."/>
            <person name="Malmstrom R."/>
            <person name="Stieglmeier M."/>
            <person name="Klingl A."/>
            <person name="Woyke T."/>
            <person name="Ryan C.M."/>
            <person name="Banfield J.F."/>
        </authorList>
    </citation>
    <scope>NUCLEOTIDE SEQUENCE [LARGE SCALE GENOMIC DNA]</scope>
</reference>
<evidence type="ECO:0000313" key="7">
    <source>
        <dbReference type="EMBL" id="PIU33124.1"/>
    </source>
</evidence>
<dbReference type="InterPro" id="IPR001854">
    <property type="entry name" value="Ribosomal_uL29"/>
</dbReference>
<dbReference type="EMBL" id="PEXA01000051">
    <property type="protein sequence ID" value="PIU33124.1"/>
    <property type="molecule type" value="Genomic_DNA"/>
</dbReference>
<evidence type="ECO:0000256" key="4">
    <source>
        <dbReference type="ARBA" id="ARBA00035204"/>
    </source>
</evidence>
<dbReference type="GO" id="GO:1990904">
    <property type="term" value="C:ribonucleoprotein complex"/>
    <property type="evidence" value="ECO:0007669"/>
    <property type="project" value="UniProtKB-KW"/>
</dbReference>
<evidence type="ECO:0000256" key="3">
    <source>
        <dbReference type="ARBA" id="ARBA00023274"/>
    </source>
</evidence>
<evidence type="ECO:0000256" key="2">
    <source>
        <dbReference type="ARBA" id="ARBA00022980"/>
    </source>
</evidence>
<evidence type="ECO:0000256" key="5">
    <source>
        <dbReference type="HAMAP-Rule" id="MF_00374"/>
    </source>
</evidence>
<dbReference type="InterPro" id="IPR036049">
    <property type="entry name" value="Ribosomal_uL29_sf"/>
</dbReference>
<evidence type="ECO:0000313" key="8">
    <source>
        <dbReference type="Proteomes" id="UP000229559"/>
    </source>
</evidence>
<dbReference type="Gene3D" id="1.10.287.310">
    <property type="match status" value="1"/>
</dbReference>
<keyword evidence="2 5" id="KW-0689">Ribosomal protein</keyword>
<evidence type="ECO:0000256" key="1">
    <source>
        <dbReference type="ARBA" id="ARBA00009254"/>
    </source>
</evidence>